<evidence type="ECO:0000313" key="2">
    <source>
        <dbReference type="Proteomes" id="UP000629371"/>
    </source>
</evidence>
<dbReference type="EMBL" id="JAERRI010000007">
    <property type="protein sequence ID" value="MBL1090503.1"/>
    <property type="molecule type" value="Genomic_DNA"/>
</dbReference>
<dbReference type="Gene3D" id="1.25.10.10">
    <property type="entry name" value="Leucine-rich Repeat Variant"/>
    <property type="match status" value="1"/>
</dbReference>
<proteinExistence type="predicted"/>
<evidence type="ECO:0008006" key="3">
    <source>
        <dbReference type="Google" id="ProtNLM"/>
    </source>
</evidence>
<dbReference type="RefSeq" id="WP_201804009.1">
    <property type="nucleotide sequence ID" value="NZ_JAERRI010000007.1"/>
</dbReference>
<evidence type="ECO:0000313" key="1">
    <source>
        <dbReference type="EMBL" id="MBL1090503.1"/>
    </source>
</evidence>
<accession>A0ABS1MRY9</accession>
<dbReference type="InterPro" id="IPR011989">
    <property type="entry name" value="ARM-like"/>
</dbReference>
<organism evidence="1 2">
    <name type="scientific">Streptomyces siderophoricus</name>
    <dbReference type="NCBI Taxonomy" id="2802281"/>
    <lineage>
        <taxon>Bacteria</taxon>
        <taxon>Bacillati</taxon>
        <taxon>Actinomycetota</taxon>
        <taxon>Actinomycetes</taxon>
        <taxon>Kitasatosporales</taxon>
        <taxon>Streptomycetaceae</taxon>
        <taxon>Streptomyces</taxon>
    </lineage>
</organism>
<sequence length="327" mass="36567">MTDDIRTLIQELCEASPEQSDAAEQALCALGTRAVHELLPLLSDPTGPGRLRALSCLGAIGSEAVPVLQRIRREGPGQLRRPALEALGDLAGGQALEERDLRAVDRLVRIKLIDERSEDLPIGRWIAVNTGQVDDIVSALGLHHTRPATVEMGICAAVEFENSVEFHRIDQPMEHAYRVFITPQFDGWRLIYGDDFINDHWAWAVEKLSSRGKQAHFYLVDDFDGANVWWVAQNGSDRRGYRTYGDPQWVGEPMDFERSLMVDEDDPLYDAAEHADYAEGVTDPESVASWISIPPNTVSIAERSDHGWLAVTHQEVPHERFKGALRI</sequence>
<dbReference type="InterPro" id="IPR016024">
    <property type="entry name" value="ARM-type_fold"/>
</dbReference>
<keyword evidence="2" id="KW-1185">Reference proteome</keyword>
<comment type="caution">
    <text evidence="1">The sequence shown here is derived from an EMBL/GenBank/DDBJ whole genome shotgun (WGS) entry which is preliminary data.</text>
</comment>
<name>A0ABS1MRY9_9ACTN</name>
<dbReference type="Proteomes" id="UP000629371">
    <property type="component" value="Unassembled WGS sequence"/>
</dbReference>
<reference evidence="1 2" key="1">
    <citation type="submission" date="2021-01" db="EMBL/GenBank/DDBJ databases">
        <title>WGS of actinomycetes isolated from Thailand.</title>
        <authorList>
            <person name="Thawai C."/>
        </authorList>
    </citation>
    <scope>NUCLEOTIDE SEQUENCE [LARGE SCALE GENOMIC DNA]</scope>
    <source>
        <strain evidence="1 2">CH9-7</strain>
    </source>
</reference>
<dbReference type="SUPFAM" id="SSF48371">
    <property type="entry name" value="ARM repeat"/>
    <property type="match status" value="1"/>
</dbReference>
<protein>
    <recommendedName>
        <fullName evidence="3">HEAT repeat domain-containing protein</fullName>
    </recommendedName>
</protein>
<gene>
    <name evidence="1" type="ORF">JK360_14025</name>
</gene>